<proteinExistence type="predicted"/>
<dbReference type="AlphaFoldDB" id="A0AAV4MIJ1"/>
<reference evidence="1 2" key="1">
    <citation type="submission" date="2021-06" db="EMBL/GenBank/DDBJ databases">
        <title>Caerostris extrusa draft genome.</title>
        <authorList>
            <person name="Kono N."/>
            <person name="Arakawa K."/>
        </authorList>
    </citation>
    <scope>NUCLEOTIDE SEQUENCE [LARGE SCALE GENOMIC DNA]</scope>
</reference>
<accession>A0AAV4MIJ1</accession>
<gene>
    <name evidence="1" type="ORF">CEXT_146501</name>
</gene>
<keyword evidence="2" id="KW-1185">Reference proteome</keyword>
<evidence type="ECO:0000313" key="2">
    <source>
        <dbReference type="Proteomes" id="UP001054945"/>
    </source>
</evidence>
<dbReference type="Proteomes" id="UP001054945">
    <property type="component" value="Unassembled WGS sequence"/>
</dbReference>
<comment type="caution">
    <text evidence="1">The sequence shown here is derived from an EMBL/GenBank/DDBJ whole genome shotgun (WGS) entry which is preliminary data.</text>
</comment>
<sequence>MKLCPLWLVGEVLTKLEVLETIMQQDKSIDHDELVDCDTAKVPKRTCLLMLNFFHVTKFSRLPVSSVRRHLQQLRLDGGTNAEHPFQPWNHRGQQDVEEMPFLNKYFARQSCPIAKRKDATASLMGHTAEDQTKVYDSEVQDVTIICKSWNFPIAILSLKRLKRSLFFVPSPPPTASYILLV</sequence>
<protein>
    <submittedName>
        <fullName evidence="1">Uncharacterized protein</fullName>
    </submittedName>
</protein>
<organism evidence="1 2">
    <name type="scientific">Caerostris extrusa</name>
    <name type="common">Bark spider</name>
    <name type="synonym">Caerostris bankana</name>
    <dbReference type="NCBI Taxonomy" id="172846"/>
    <lineage>
        <taxon>Eukaryota</taxon>
        <taxon>Metazoa</taxon>
        <taxon>Ecdysozoa</taxon>
        <taxon>Arthropoda</taxon>
        <taxon>Chelicerata</taxon>
        <taxon>Arachnida</taxon>
        <taxon>Araneae</taxon>
        <taxon>Araneomorphae</taxon>
        <taxon>Entelegynae</taxon>
        <taxon>Araneoidea</taxon>
        <taxon>Araneidae</taxon>
        <taxon>Caerostris</taxon>
    </lineage>
</organism>
<evidence type="ECO:0000313" key="1">
    <source>
        <dbReference type="EMBL" id="GIX71660.1"/>
    </source>
</evidence>
<dbReference type="EMBL" id="BPLR01002242">
    <property type="protein sequence ID" value="GIX71660.1"/>
    <property type="molecule type" value="Genomic_DNA"/>
</dbReference>
<name>A0AAV4MIJ1_CAEEX</name>